<gene>
    <name evidence="1" type="ORF">NEMVEDRAFT_v1g233521</name>
</gene>
<name>A7SRP3_NEMVE</name>
<protein>
    <submittedName>
        <fullName evidence="1">Uncharacterized protein</fullName>
    </submittedName>
</protein>
<dbReference type="HOGENOM" id="CLU_2362198_0_0_1"/>
<dbReference type="AlphaFoldDB" id="A7SRP3"/>
<dbReference type="Gene3D" id="3.30.40.10">
    <property type="entry name" value="Zinc/RING finger domain, C3HC4 (zinc finger)"/>
    <property type="match status" value="1"/>
</dbReference>
<dbReference type="InterPro" id="IPR011011">
    <property type="entry name" value="Znf_FYVE_PHD"/>
</dbReference>
<proteinExistence type="predicted"/>
<dbReference type="InParanoid" id="A7SRP3"/>
<evidence type="ECO:0000313" key="2">
    <source>
        <dbReference type="Proteomes" id="UP000001593"/>
    </source>
</evidence>
<dbReference type="KEGG" id="nve:5504847"/>
<keyword evidence="2" id="KW-1185">Reference proteome</keyword>
<dbReference type="SUPFAM" id="SSF57903">
    <property type="entry name" value="FYVE/PHD zinc finger"/>
    <property type="match status" value="1"/>
</dbReference>
<dbReference type="Proteomes" id="UP000001593">
    <property type="component" value="Unassembled WGS sequence"/>
</dbReference>
<dbReference type="STRING" id="45351.A7SRP3"/>
<accession>A7SRP3</accession>
<organism evidence="1 2">
    <name type="scientific">Nematostella vectensis</name>
    <name type="common">Starlet sea anemone</name>
    <dbReference type="NCBI Taxonomy" id="45351"/>
    <lineage>
        <taxon>Eukaryota</taxon>
        <taxon>Metazoa</taxon>
        <taxon>Cnidaria</taxon>
        <taxon>Anthozoa</taxon>
        <taxon>Hexacorallia</taxon>
        <taxon>Actiniaria</taxon>
        <taxon>Edwardsiidae</taxon>
        <taxon>Nematostella</taxon>
    </lineage>
</organism>
<dbReference type="EMBL" id="DS469765">
    <property type="protein sequence ID" value="EDO33616.1"/>
    <property type="molecule type" value="Genomic_DNA"/>
</dbReference>
<reference evidence="1 2" key="1">
    <citation type="journal article" date="2007" name="Science">
        <title>Sea anemone genome reveals ancestral eumetazoan gene repertoire and genomic organization.</title>
        <authorList>
            <person name="Putnam N.H."/>
            <person name="Srivastava M."/>
            <person name="Hellsten U."/>
            <person name="Dirks B."/>
            <person name="Chapman J."/>
            <person name="Salamov A."/>
            <person name="Terry A."/>
            <person name="Shapiro H."/>
            <person name="Lindquist E."/>
            <person name="Kapitonov V.V."/>
            <person name="Jurka J."/>
            <person name="Genikhovich G."/>
            <person name="Grigoriev I.V."/>
            <person name="Lucas S.M."/>
            <person name="Steele R.E."/>
            <person name="Finnerty J.R."/>
            <person name="Technau U."/>
            <person name="Martindale M.Q."/>
            <person name="Rokhsar D.S."/>
        </authorList>
    </citation>
    <scope>NUCLEOTIDE SEQUENCE [LARGE SCALE GENOMIC DNA]</scope>
    <source>
        <strain evidence="2">CH2 X CH6</strain>
    </source>
</reference>
<sequence length="96" mass="11192">MTDKRFYRSQSLDAQWQDLSQSIGELLTEHQDSARPETRVKAEPPKLHTAHWVDHHSRTICAGAGCGRKFTVTERKHHCRRWHLVLLILQKIPSVQ</sequence>
<dbReference type="InterPro" id="IPR013083">
    <property type="entry name" value="Znf_RING/FYVE/PHD"/>
</dbReference>
<dbReference type="OrthoDB" id="10018316at2759"/>
<evidence type="ECO:0000313" key="1">
    <source>
        <dbReference type="EMBL" id="EDO33616.1"/>
    </source>
</evidence>